<keyword evidence="1" id="KW-0413">Isomerase</keyword>
<evidence type="ECO:0000313" key="4">
    <source>
        <dbReference type="Proteomes" id="UP000306628"/>
    </source>
</evidence>
<dbReference type="Gene3D" id="3.30.429.10">
    <property type="entry name" value="Macrophage Migration Inhibitory Factor"/>
    <property type="match status" value="1"/>
</dbReference>
<dbReference type="OrthoDB" id="3395834at2"/>
<dbReference type="Proteomes" id="UP000306628">
    <property type="component" value="Unassembled WGS sequence"/>
</dbReference>
<name>A0A5S4GSN8_9ACTN</name>
<organism evidence="3 4">
    <name type="scientific">Nonomuraea zeae</name>
    <dbReference type="NCBI Taxonomy" id="1642303"/>
    <lineage>
        <taxon>Bacteria</taxon>
        <taxon>Bacillati</taxon>
        <taxon>Actinomycetota</taxon>
        <taxon>Actinomycetes</taxon>
        <taxon>Streptosporangiales</taxon>
        <taxon>Streptosporangiaceae</taxon>
        <taxon>Nonomuraea</taxon>
    </lineage>
</organism>
<dbReference type="RefSeq" id="WP_138689766.1">
    <property type="nucleotide sequence ID" value="NZ_JBHSAZ010000089.1"/>
</dbReference>
<comment type="caution">
    <text evidence="3">The sequence shown here is derived from an EMBL/GenBank/DDBJ whole genome shotgun (WGS) entry which is preliminary data.</text>
</comment>
<dbReference type="SUPFAM" id="SSF55331">
    <property type="entry name" value="Tautomerase/MIF"/>
    <property type="match status" value="1"/>
</dbReference>
<sequence length="76" mass="8315">MPHVTIQHFPLDLTPGQKQRLADSLTAIVVEQFGTYAGAVSIALEPVEPVDWAESVYGPHIAGRSDRLIKAPEYES</sequence>
<evidence type="ECO:0000313" key="3">
    <source>
        <dbReference type="EMBL" id="TMR35968.1"/>
    </source>
</evidence>
<feature type="domain" description="4-oxalocrotonate tautomerase-like" evidence="2">
    <location>
        <begin position="2"/>
        <end position="52"/>
    </location>
</feature>
<dbReference type="InterPro" id="IPR014347">
    <property type="entry name" value="Tautomerase/MIF_sf"/>
</dbReference>
<dbReference type="GO" id="GO:0016853">
    <property type="term" value="F:isomerase activity"/>
    <property type="evidence" value="ECO:0007669"/>
    <property type="project" value="UniProtKB-KW"/>
</dbReference>
<evidence type="ECO:0000259" key="2">
    <source>
        <dbReference type="Pfam" id="PF01361"/>
    </source>
</evidence>
<keyword evidence="4" id="KW-1185">Reference proteome</keyword>
<accession>A0A5S4GSN8</accession>
<dbReference type="Pfam" id="PF01361">
    <property type="entry name" value="Tautomerase"/>
    <property type="match status" value="1"/>
</dbReference>
<reference evidence="3 4" key="1">
    <citation type="submission" date="2019-05" db="EMBL/GenBank/DDBJ databases">
        <title>Draft genome sequence of Nonomuraea zeae DSM 100528.</title>
        <authorList>
            <person name="Saricaoglu S."/>
            <person name="Isik K."/>
        </authorList>
    </citation>
    <scope>NUCLEOTIDE SEQUENCE [LARGE SCALE GENOMIC DNA]</scope>
    <source>
        <strain evidence="3 4">DSM 100528</strain>
    </source>
</reference>
<gene>
    <name evidence="3" type="ORF">ETD85_12135</name>
</gene>
<protein>
    <submittedName>
        <fullName evidence="3">Tautomerase pptA</fullName>
    </submittedName>
</protein>
<dbReference type="AlphaFoldDB" id="A0A5S4GSN8"/>
<dbReference type="EMBL" id="VCKX01000028">
    <property type="protein sequence ID" value="TMR35968.1"/>
    <property type="molecule type" value="Genomic_DNA"/>
</dbReference>
<dbReference type="InterPro" id="IPR004370">
    <property type="entry name" value="4-OT-like_dom"/>
</dbReference>
<evidence type="ECO:0000256" key="1">
    <source>
        <dbReference type="ARBA" id="ARBA00023235"/>
    </source>
</evidence>
<proteinExistence type="predicted"/>